<dbReference type="Pfam" id="PF00360">
    <property type="entry name" value="PHY"/>
    <property type="match status" value="1"/>
</dbReference>
<dbReference type="Gene3D" id="3.30.450.40">
    <property type="match status" value="1"/>
</dbReference>
<organism evidence="7 8">
    <name type="scientific">Cellulomonas gelida</name>
    <dbReference type="NCBI Taxonomy" id="1712"/>
    <lineage>
        <taxon>Bacteria</taxon>
        <taxon>Bacillati</taxon>
        <taxon>Actinomycetota</taxon>
        <taxon>Actinomycetes</taxon>
        <taxon>Micrococcales</taxon>
        <taxon>Cellulomonadaceae</taxon>
        <taxon>Cellulomonas</taxon>
    </lineage>
</organism>
<dbReference type="Gene3D" id="3.30.450.20">
    <property type="entry name" value="PAS domain"/>
    <property type="match status" value="1"/>
</dbReference>
<evidence type="ECO:0000256" key="5">
    <source>
        <dbReference type="ARBA" id="ARBA00023170"/>
    </source>
</evidence>
<keyword evidence="5" id="KW-0675">Receptor</keyword>
<dbReference type="SUPFAM" id="SSF55785">
    <property type="entry name" value="PYP-like sensor domain (PAS domain)"/>
    <property type="match status" value="1"/>
</dbReference>
<evidence type="ECO:0000313" key="7">
    <source>
        <dbReference type="EMBL" id="GEA84480.1"/>
    </source>
</evidence>
<feature type="domain" description="Phytochrome chromophore attachment site" evidence="6">
    <location>
        <begin position="162"/>
        <end position="321"/>
    </location>
</feature>
<dbReference type="Gene3D" id="3.60.40.10">
    <property type="entry name" value="PPM-type phosphatase domain"/>
    <property type="match status" value="1"/>
</dbReference>
<evidence type="ECO:0000259" key="6">
    <source>
        <dbReference type="PROSITE" id="PS50046"/>
    </source>
</evidence>
<keyword evidence="3" id="KW-0378">Hydrolase</keyword>
<dbReference type="InterPro" id="IPR035965">
    <property type="entry name" value="PAS-like_dom_sf"/>
</dbReference>
<dbReference type="GO" id="GO:0009584">
    <property type="term" value="P:detection of visible light"/>
    <property type="evidence" value="ECO:0007669"/>
    <property type="project" value="InterPro"/>
</dbReference>
<sequence length="760" mass="81734">MSDREPMADLLEPGEPVDLDNCAREPIHVPGSVQPHGVLLAVTEPELVVEHVSANVADLLGRSVQDTLGADLDAVLGSEPAEQIRAHVRTFGNLRQRNPLVVVAATPDGPREVDAVLHRVVVGDRTLLVVELEASTGPRPFSFPNTYQAVRDALERLSASQSLAELYDVAAHEVRALTGFDRVMIYRFDAEYNGEVVAEAKRADLNSFLGLHYPASDIPPQARALYEQSWIRLIADVGYTPAPLVPGVDAATGEPLDLTHSVLRSVSPIHLEYLGNMGVAASMSISLLRDGRLWGLVACHHYSGPHHPPYGVRAAAEFLGSSLSLRLVARAEEDELQAALAAEATLVRLLIASRDAAHTLGDALVGRTASGVSLLELVPAQGVVVFGDDTRSVEGVVPDDPSPLREWIAAQPEDVTARTELSAQEPALADALPGVAGLLAVRLPEDRAIVWLRREAVHDVSWGGDPQNKAIARREGDEVRLSPRKSFEKWTQTIRGRSAPWTAQELRSVTDLRRRLLETLLLRTRWALGVAETVQRSLLPAELPHVEGWQLHARYVPAPGGRVGGDWYDALELPDGRIAVVIGDVAGHGLSAAAAMGQLRNSLRAFLLRGDGPADALRWTDVVARRTMATDMATVVVAAVDQATGEVEVSIAGHPRPLVLDAVGGAELLEVSVDRPVGVGSGEPPTHRFVIEPGGGVVLYSDGLVDSRSTNLRAGLARLVGAFTREDPTRPVDIDDVVRECSDPSSVDDTTLLLLCRDLY</sequence>
<dbReference type="InterPro" id="IPR003018">
    <property type="entry name" value="GAF"/>
</dbReference>
<evidence type="ECO:0000256" key="1">
    <source>
        <dbReference type="ARBA" id="ARBA00022543"/>
    </source>
</evidence>
<dbReference type="SMART" id="SM00065">
    <property type="entry name" value="GAF"/>
    <property type="match status" value="1"/>
</dbReference>
<evidence type="ECO:0000256" key="3">
    <source>
        <dbReference type="ARBA" id="ARBA00022801"/>
    </source>
</evidence>
<dbReference type="RefSeq" id="WP_229747586.1">
    <property type="nucleotide sequence ID" value="NZ_BJLQ01000015.1"/>
</dbReference>
<dbReference type="SUPFAM" id="SSF81606">
    <property type="entry name" value="PP2C-like"/>
    <property type="match status" value="1"/>
</dbReference>
<dbReference type="InterPro" id="IPR016132">
    <property type="entry name" value="Phyto_chromo_attachment"/>
</dbReference>
<dbReference type="GO" id="GO:0006355">
    <property type="term" value="P:regulation of DNA-templated transcription"/>
    <property type="evidence" value="ECO:0007669"/>
    <property type="project" value="InterPro"/>
</dbReference>
<proteinExistence type="predicted"/>
<protein>
    <recommendedName>
        <fullName evidence="6">Phytochrome chromophore attachment site domain-containing protein</fullName>
    </recommendedName>
</protein>
<dbReference type="InterPro" id="IPR052016">
    <property type="entry name" value="Bact_Sigma-Reg"/>
</dbReference>
<gene>
    <name evidence="7" type="ORF">CGE01nite_17310</name>
</gene>
<evidence type="ECO:0000313" key="8">
    <source>
        <dbReference type="Proteomes" id="UP000320461"/>
    </source>
</evidence>
<keyword evidence="4" id="KW-0157">Chromophore</keyword>
<dbReference type="GO" id="GO:0016791">
    <property type="term" value="F:phosphatase activity"/>
    <property type="evidence" value="ECO:0007669"/>
    <property type="project" value="TreeGrafter"/>
</dbReference>
<reference evidence="7 8" key="1">
    <citation type="submission" date="2019-06" db="EMBL/GenBank/DDBJ databases">
        <title>Whole genome shotgun sequence of Cellulomonas gelida NBRC 3748.</title>
        <authorList>
            <person name="Hosoyama A."/>
            <person name="Uohara A."/>
            <person name="Ohji S."/>
            <person name="Ichikawa N."/>
        </authorList>
    </citation>
    <scope>NUCLEOTIDE SEQUENCE [LARGE SCALE GENOMIC DNA]</scope>
    <source>
        <strain evidence="7 8">NBRC 3748</strain>
    </source>
</reference>
<dbReference type="InterPro" id="IPR043150">
    <property type="entry name" value="Phytochrome_PHY_sf"/>
</dbReference>
<dbReference type="InterPro" id="IPR013515">
    <property type="entry name" value="Phytochrome_cen-reg"/>
</dbReference>
<dbReference type="Pfam" id="PF01590">
    <property type="entry name" value="GAF"/>
    <property type="match status" value="1"/>
</dbReference>
<dbReference type="AlphaFoldDB" id="A0A4Y3KNE5"/>
<evidence type="ECO:0000256" key="4">
    <source>
        <dbReference type="ARBA" id="ARBA00022991"/>
    </source>
</evidence>
<dbReference type="PROSITE" id="PS50046">
    <property type="entry name" value="PHYTOCHROME_2"/>
    <property type="match status" value="1"/>
</dbReference>
<dbReference type="InterPro" id="IPR029016">
    <property type="entry name" value="GAF-like_dom_sf"/>
</dbReference>
<dbReference type="SMART" id="SM00331">
    <property type="entry name" value="PP2C_SIG"/>
    <property type="match status" value="1"/>
</dbReference>
<dbReference type="SUPFAM" id="SSF55781">
    <property type="entry name" value="GAF domain-like"/>
    <property type="match status" value="2"/>
</dbReference>
<name>A0A4Y3KNE5_9CELL</name>
<keyword evidence="8" id="KW-1185">Reference proteome</keyword>
<dbReference type="Proteomes" id="UP000320461">
    <property type="component" value="Unassembled WGS sequence"/>
</dbReference>
<dbReference type="GO" id="GO:0009881">
    <property type="term" value="F:photoreceptor activity"/>
    <property type="evidence" value="ECO:0007669"/>
    <property type="project" value="UniProtKB-KW"/>
</dbReference>
<dbReference type="Pfam" id="PF08446">
    <property type="entry name" value="PAS_2"/>
    <property type="match status" value="1"/>
</dbReference>
<dbReference type="PANTHER" id="PTHR43156">
    <property type="entry name" value="STAGE II SPORULATION PROTEIN E-RELATED"/>
    <property type="match status" value="1"/>
</dbReference>
<dbReference type="InterPro" id="IPR036457">
    <property type="entry name" value="PPM-type-like_dom_sf"/>
</dbReference>
<dbReference type="PRINTS" id="PR01033">
    <property type="entry name" value="PHYTOCHROME"/>
</dbReference>
<keyword evidence="1" id="KW-0600">Photoreceptor protein</keyword>
<comment type="caution">
    <text evidence="7">The sequence shown here is derived from an EMBL/GenBank/DDBJ whole genome shotgun (WGS) entry which is preliminary data.</text>
</comment>
<dbReference type="Gene3D" id="3.30.450.270">
    <property type="match status" value="1"/>
</dbReference>
<evidence type="ECO:0000256" key="2">
    <source>
        <dbReference type="ARBA" id="ARBA00022606"/>
    </source>
</evidence>
<dbReference type="InterPro" id="IPR001932">
    <property type="entry name" value="PPM-type_phosphatase-like_dom"/>
</dbReference>
<dbReference type="PANTHER" id="PTHR43156:SF2">
    <property type="entry name" value="STAGE II SPORULATION PROTEIN E"/>
    <property type="match status" value="1"/>
</dbReference>
<dbReference type="Pfam" id="PF07228">
    <property type="entry name" value="SpoIIE"/>
    <property type="match status" value="1"/>
</dbReference>
<accession>A0A4Y3KNE5</accession>
<keyword evidence="2" id="KW-0716">Sensory transduction</keyword>
<dbReference type="EMBL" id="BJLQ01000015">
    <property type="protein sequence ID" value="GEA84480.1"/>
    <property type="molecule type" value="Genomic_DNA"/>
</dbReference>
<dbReference type="InterPro" id="IPR013654">
    <property type="entry name" value="PAS_2"/>
</dbReference>
<dbReference type="InterPro" id="IPR001294">
    <property type="entry name" value="Phytochrome"/>
</dbReference>